<keyword evidence="4" id="KW-1185">Reference proteome</keyword>
<comment type="caution">
    <text evidence="3">The sequence shown here is derived from an EMBL/GenBank/DDBJ whole genome shotgun (WGS) entry which is preliminary data.</text>
</comment>
<accession>A0A6B3SI62</accession>
<gene>
    <name evidence="3" type="ORF">G3574_04605</name>
</gene>
<evidence type="ECO:0000313" key="4">
    <source>
        <dbReference type="Proteomes" id="UP000482155"/>
    </source>
</evidence>
<reference evidence="3 4" key="1">
    <citation type="submission" date="2020-02" db="EMBL/GenBank/DDBJ databases">
        <authorList>
            <person name="Kim M.K."/>
        </authorList>
    </citation>
    <scope>NUCLEOTIDE SEQUENCE [LARGE SCALE GENOMIC DNA]</scope>
    <source>
        <strain evidence="3 4">17J57-3</strain>
    </source>
</reference>
<feature type="compositionally biased region" description="Low complexity" evidence="1">
    <location>
        <begin position="51"/>
        <end position="61"/>
    </location>
</feature>
<dbReference type="EMBL" id="JAAIVB010000012">
    <property type="protein sequence ID" value="NEX60350.1"/>
    <property type="molecule type" value="Genomic_DNA"/>
</dbReference>
<proteinExistence type="predicted"/>
<feature type="signal peptide" evidence="2">
    <location>
        <begin position="1"/>
        <end position="19"/>
    </location>
</feature>
<organism evidence="3 4">
    <name type="scientific">Noviherbaspirillum galbum</name>
    <dbReference type="NCBI Taxonomy" id="2709383"/>
    <lineage>
        <taxon>Bacteria</taxon>
        <taxon>Pseudomonadati</taxon>
        <taxon>Pseudomonadota</taxon>
        <taxon>Betaproteobacteria</taxon>
        <taxon>Burkholderiales</taxon>
        <taxon>Oxalobacteraceae</taxon>
        <taxon>Noviherbaspirillum</taxon>
    </lineage>
</organism>
<evidence type="ECO:0000256" key="1">
    <source>
        <dbReference type="SAM" id="MobiDB-lite"/>
    </source>
</evidence>
<sequence length="219" mass="22266">MKMKASMLAVAISAGTALTAGHAAAQAHFPGYPMPDQQAQTDLAIPPANNGSSGQSSGSSGLNVEAGIDQAAPAPAADRPKPAMQGDVTYLCGGVGEEETAYVKSAARGYDLMLTFASQDGSYLANVDVAVRGPDGKPVLQVKCDAPILLVELPRSGTYRITAEAAGHRIERSARVRAARGKGATLAGLTLVWPQQVADAPAVRDRATGGGSNPGQSGK</sequence>
<keyword evidence="2" id="KW-0732">Signal</keyword>
<dbReference type="Proteomes" id="UP000482155">
    <property type="component" value="Unassembled WGS sequence"/>
</dbReference>
<name>A0A6B3SI62_9BURK</name>
<feature type="chain" id="PRO_5025599136" description="Carboxypeptidase regulatory-like domain-containing protein" evidence="2">
    <location>
        <begin position="20"/>
        <end position="219"/>
    </location>
</feature>
<feature type="region of interest" description="Disordered" evidence="1">
    <location>
        <begin position="29"/>
        <end position="63"/>
    </location>
</feature>
<evidence type="ECO:0000256" key="2">
    <source>
        <dbReference type="SAM" id="SignalP"/>
    </source>
</evidence>
<evidence type="ECO:0008006" key="5">
    <source>
        <dbReference type="Google" id="ProtNLM"/>
    </source>
</evidence>
<evidence type="ECO:0000313" key="3">
    <source>
        <dbReference type="EMBL" id="NEX60350.1"/>
    </source>
</evidence>
<protein>
    <recommendedName>
        <fullName evidence="5">Carboxypeptidase regulatory-like domain-containing protein</fullName>
    </recommendedName>
</protein>
<dbReference type="AlphaFoldDB" id="A0A6B3SI62"/>
<dbReference type="RefSeq" id="WP_163960840.1">
    <property type="nucleotide sequence ID" value="NZ_JAAIVB010000012.1"/>
</dbReference>